<gene>
    <name evidence="2" type="ORF">K470DRAFT_204626</name>
</gene>
<feature type="transmembrane region" description="Helical" evidence="1">
    <location>
        <begin position="7"/>
        <end position="27"/>
    </location>
</feature>
<feature type="transmembrane region" description="Helical" evidence="1">
    <location>
        <begin position="133"/>
        <end position="152"/>
    </location>
</feature>
<keyword evidence="3" id="KW-1185">Reference proteome</keyword>
<dbReference type="EMBL" id="MU005966">
    <property type="protein sequence ID" value="KAF2862310.1"/>
    <property type="molecule type" value="Genomic_DNA"/>
</dbReference>
<evidence type="ECO:0000313" key="3">
    <source>
        <dbReference type="Proteomes" id="UP000799421"/>
    </source>
</evidence>
<sequence>HLDGLRGIIVLSSFFWTFFATFIPRIIYPGHNASTGMSVVRIVLSSWAWNASLIASFFFVLSARSICILFLTNPTPISLSGTVIRRIIRMAIAVSIASGLSMAIFAGLGVHYIEKFKERRPNDSLPAPDVPDSALVAFNSMFGIFWVVRSYFWQAANKFWPTNTLWSVSLIFQQSWTVYFLMVVLPYVRPTWHRPYIFMFALGAWWMASWGFYDAAALLLASYMINPVLKKRLEEGVEITEHWKVPVKIPAAGMLLAGLIFKVIWSVWPHYANKELILHPHLDIYENMTLKDFVMDDPLPRLDNFLVIFGLLLVVETTAGAQRVLSARWLTAIGRRSLSIFVAQSLVLWTAGIKLYLHLTENGTSSALANFAVFVVGAITTIAATELYYRAIDRPSQKLAAKAFEWL</sequence>
<keyword evidence="1" id="KW-1133">Transmembrane helix</keyword>
<feature type="transmembrane region" description="Helical" evidence="1">
    <location>
        <begin position="92"/>
        <end position="113"/>
    </location>
</feature>
<evidence type="ECO:0008006" key="4">
    <source>
        <dbReference type="Google" id="ProtNLM"/>
    </source>
</evidence>
<protein>
    <recommendedName>
        <fullName evidence="4">Acyltransferase 3 domain-containing protein</fullName>
    </recommendedName>
</protein>
<evidence type="ECO:0000256" key="1">
    <source>
        <dbReference type="SAM" id="Phobius"/>
    </source>
</evidence>
<evidence type="ECO:0000313" key="2">
    <source>
        <dbReference type="EMBL" id="KAF2862310.1"/>
    </source>
</evidence>
<reference evidence="2" key="1">
    <citation type="journal article" date="2020" name="Stud. Mycol.">
        <title>101 Dothideomycetes genomes: a test case for predicting lifestyles and emergence of pathogens.</title>
        <authorList>
            <person name="Haridas S."/>
            <person name="Albert R."/>
            <person name="Binder M."/>
            <person name="Bloem J."/>
            <person name="Labutti K."/>
            <person name="Salamov A."/>
            <person name="Andreopoulos B."/>
            <person name="Baker S."/>
            <person name="Barry K."/>
            <person name="Bills G."/>
            <person name="Bluhm B."/>
            <person name="Cannon C."/>
            <person name="Castanera R."/>
            <person name="Culley D."/>
            <person name="Daum C."/>
            <person name="Ezra D."/>
            <person name="Gonzalez J."/>
            <person name="Henrissat B."/>
            <person name="Kuo A."/>
            <person name="Liang C."/>
            <person name="Lipzen A."/>
            <person name="Lutzoni F."/>
            <person name="Magnuson J."/>
            <person name="Mondo S."/>
            <person name="Nolan M."/>
            <person name="Ohm R."/>
            <person name="Pangilinan J."/>
            <person name="Park H.-J."/>
            <person name="Ramirez L."/>
            <person name="Alfaro M."/>
            <person name="Sun H."/>
            <person name="Tritt A."/>
            <person name="Yoshinaga Y."/>
            <person name="Zwiers L.-H."/>
            <person name="Turgeon B."/>
            <person name="Goodwin S."/>
            <person name="Spatafora J."/>
            <person name="Crous P."/>
            <person name="Grigoriev I."/>
        </authorList>
    </citation>
    <scope>NUCLEOTIDE SEQUENCE</scope>
    <source>
        <strain evidence="2">CBS 480.64</strain>
    </source>
</reference>
<feature type="transmembrane region" description="Helical" evidence="1">
    <location>
        <begin position="197"/>
        <end position="225"/>
    </location>
</feature>
<feature type="non-terminal residue" evidence="2">
    <location>
        <position position="1"/>
    </location>
</feature>
<feature type="transmembrane region" description="Helical" evidence="1">
    <location>
        <begin position="305"/>
        <end position="325"/>
    </location>
</feature>
<dbReference type="AlphaFoldDB" id="A0A6A7C4C8"/>
<dbReference type="OrthoDB" id="3363151at2759"/>
<proteinExistence type="predicted"/>
<accession>A0A6A7C4C8</accession>
<feature type="transmembrane region" description="Helical" evidence="1">
    <location>
        <begin position="47"/>
        <end position="71"/>
    </location>
</feature>
<dbReference type="Proteomes" id="UP000799421">
    <property type="component" value="Unassembled WGS sequence"/>
</dbReference>
<feature type="non-terminal residue" evidence="2">
    <location>
        <position position="407"/>
    </location>
</feature>
<keyword evidence="1" id="KW-0472">Membrane</keyword>
<feature type="transmembrane region" description="Helical" evidence="1">
    <location>
        <begin position="369"/>
        <end position="389"/>
    </location>
</feature>
<keyword evidence="1" id="KW-0812">Transmembrane</keyword>
<feature type="transmembrane region" description="Helical" evidence="1">
    <location>
        <begin position="337"/>
        <end position="357"/>
    </location>
</feature>
<name>A0A6A7C4C8_9PEZI</name>
<feature type="transmembrane region" description="Helical" evidence="1">
    <location>
        <begin position="245"/>
        <end position="268"/>
    </location>
</feature>
<organism evidence="2 3">
    <name type="scientific">Piedraia hortae CBS 480.64</name>
    <dbReference type="NCBI Taxonomy" id="1314780"/>
    <lineage>
        <taxon>Eukaryota</taxon>
        <taxon>Fungi</taxon>
        <taxon>Dikarya</taxon>
        <taxon>Ascomycota</taxon>
        <taxon>Pezizomycotina</taxon>
        <taxon>Dothideomycetes</taxon>
        <taxon>Dothideomycetidae</taxon>
        <taxon>Capnodiales</taxon>
        <taxon>Piedraiaceae</taxon>
        <taxon>Piedraia</taxon>
    </lineage>
</organism>
<feature type="transmembrane region" description="Helical" evidence="1">
    <location>
        <begin position="164"/>
        <end position="185"/>
    </location>
</feature>